<dbReference type="EMBL" id="ML732187">
    <property type="protein sequence ID" value="KAB8075963.1"/>
    <property type="molecule type" value="Genomic_DNA"/>
</dbReference>
<evidence type="ECO:0000259" key="5">
    <source>
        <dbReference type="Pfam" id="PF01494"/>
    </source>
</evidence>
<dbReference type="AlphaFoldDB" id="A0A5N5X5D0"/>
<dbReference type="GO" id="GO:0071949">
    <property type="term" value="F:FAD binding"/>
    <property type="evidence" value="ECO:0007669"/>
    <property type="project" value="InterPro"/>
</dbReference>
<sequence length="423" mass="46714">MSPAQDDAIDDVPILVIGSGPCGPLLAFMLARLGVRTLVVERYPTRLDAPKAHALSPRSLELCQQFGLGVNTIRSIGANREDAYWVNFVTSLRGKLVGQLPYERMDAEALDNTPTMIHTIPQPKFESLIAQELSNKDLVEVHKNLSFHNDYALASNEHRAIQRVYTVGCAYLVGRDGAMSIVRKFLDETMVTIHINSDICPAVKGVVNETFCRKVVNAAKGTKLPYDVLSYRPWILSIKVAKAGDAAHSFPLPGGLGLNSGLGLDRLHVAIVSSEQSVKSGQQIFGLLKAVGTTDPDVNVVRQNLYRNIEDHQAMKRINEGIENQREHLDNLGLHIGYVYGDHRIPDNASIYHPRNSTAPIDTSYVTELSPEEVQMKQYSTLDLCAFGTFTLIVDYTMYENLPANVSDALKVQLMVRGLGFDL</sequence>
<dbReference type="PRINTS" id="PR00420">
    <property type="entry name" value="RNGMNOXGNASE"/>
</dbReference>
<dbReference type="InterPro" id="IPR002938">
    <property type="entry name" value="FAD-bd"/>
</dbReference>
<organism evidence="6 7">
    <name type="scientific">Aspergillus leporis</name>
    <dbReference type="NCBI Taxonomy" id="41062"/>
    <lineage>
        <taxon>Eukaryota</taxon>
        <taxon>Fungi</taxon>
        <taxon>Dikarya</taxon>
        <taxon>Ascomycota</taxon>
        <taxon>Pezizomycotina</taxon>
        <taxon>Eurotiomycetes</taxon>
        <taxon>Eurotiomycetidae</taxon>
        <taxon>Eurotiales</taxon>
        <taxon>Aspergillaceae</taxon>
        <taxon>Aspergillus</taxon>
        <taxon>Aspergillus subgen. Circumdati</taxon>
    </lineage>
</organism>
<dbReference type="Gene3D" id="3.30.9.10">
    <property type="entry name" value="D-Amino Acid Oxidase, subunit A, domain 2"/>
    <property type="match status" value="1"/>
</dbReference>
<dbReference type="InterPro" id="IPR050641">
    <property type="entry name" value="RIFMO-like"/>
</dbReference>
<reference evidence="6 7" key="1">
    <citation type="submission" date="2019-04" db="EMBL/GenBank/DDBJ databases">
        <title>Friends and foes A comparative genomics study of 23 Aspergillus species from section Flavi.</title>
        <authorList>
            <consortium name="DOE Joint Genome Institute"/>
            <person name="Kjaerbolling I."/>
            <person name="Vesth T."/>
            <person name="Frisvad J.C."/>
            <person name="Nybo J.L."/>
            <person name="Theobald S."/>
            <person name="Kildgaard S."/>
            <person name="Isbrandt T."/>
            <person name="Kuo A."/>
            <person name="Sato A."/>
            <person name="Lyhne E.K."/>
            <person name="Kogle M.E."/>
            <person name="Wiebenga A."/>
            <person name="Kun R.S."/>
            <person name="Lubbers R.J."/>
            <person name="Makela M.R."/>
            <person name="Barry K."/>
            <person name="Chovatia M."/>
            <person name="Clum A."/>
            <person name="Daum C."/>
            <person name="Haridas S."/>
            <person name="He G."/>
            <person name="LaButti K."/>
            <person name="Lipzen A."/>
            <person name="Mondo S."/>
            <person name="Riley R."/>
            <person name="Salamov A."/>
            <person name="Simmons B.A."/>
            <person name="Magnuson J.K."/>
            <person name="Henrissat B."/>
            <person name="Mortensen U.H."/>
            <person name="Larsen T.O."/>
            <person name="Devries R.P."/>
            <person name="Grigoriev I.V."/>
            <person name="Machida M."/>
            <person name="Baker S.E."/>
            <person name="Andersen M.R."/>
        </authorList>
    </citation>
    <scope>NUCLEOTIDE SEQUENCE [LARGE SCALE GENOMIC DNA]</scope>
    <source>
        <strain evidence="6 7">CBS 151.66</strain>
    </source>
</reference>
<proteinExistence type="predicted"/>
<evidence type="ECO:0000256" key="4">
    <source>
        <dbReference type="ARBA" id="ARBA00023002"/>
    </source>
</evidence>
<accession>A0A5N5X5D0</accession>
<dbReference type="SUPFAM" id="SSF51905">
    <property type="entry name" value="FAD/NAD(P)-binding domain"/>
    <property type="match status" value="1"/>
</dbReference>
<dbReference type="Gene3D" id="3.50.50.60">
    <property type="entry name" value="FAD/NAD(P)-binding domain"/>
    <property type="match status" value="1"/>
</dbReference>
<evidence type="ECO:0000256" key="1">
    <source>
        <dbReference type="ARBA" id="ARBA00001974"/>
    </source>
</evidence>
<evidence type="ECO:0000313" key="7">
    <source>
        <dbReference type="Proteomes" id="UP000326565"/>
    </source>
</evidence>
<dbReference type="OrthoDB" id="2690153at2759"/>
<dbReference type="InterPro" id="IPR036188">
    <property type="entry name" value="FAD/NAD-bd_sf"/>
</dbReference>
<dbReference type="Pfam" id="PF01494">
    <property type="entry name" value="FAD_binding_3"/>
    <property type="match status" value="1"/>
</dbReference>
<evidence type="ECO:0000256" key="3">
    <source>
        <dbReference type="ARBA" id="ARBA00022827"/>
    </source>
</evidence>
<evidence type="ECO:0000256" key="2">
    <source>
        <dbReference type="ARBA" id="ARBA00022630"/>
    </source>
</evidence>
<dbReference type="GO" id="GO:0016709">
    <property type="term" value="F:oxidoreductase activity, acting on paired donors, with incorporation or reduction of molecular oxygen, NAD(P)H as one donor, and incorporation of one atom of oxygen"/>
    <property type="evidence" value="ECO:0007669"/>
    <property type="project" value="UniProtKB-ARBA"/>
</dbReference>
<keyword evidence="4" id="KW-0560">Oxidoreductase</keyword>
<dbReference type="PANTHER" id="PTHR43004:SF19">
    <property type="entry name" value="BINDING MONOOXYGENASE, PUTATIVE (JCVI)-RELATED"/>
    <property type="match status" value="1"/>
</dbReference>
<gene>
    <name evidence="6" type="ORF">BDV29DRAFT_189835</name>
</gene>
<name>A0A5N5X5D0_9EURO</name>
<dbReference type="PANTHER" id="PTHR43004">
    <property type="entry name" value="TRK SYSTEM POTASSIUM UPTAKE PROTEIN"/>
    <property type="match status" value="1"/>
</dbReference>
<feature type="domain" description="FAD-binding" evidence="5">
    <location>
        <begin position="11"/>
        <end position="190"/>
    </location>
</feature>
<evidence type="ECO:0000313" key="6">
    <source>
        <dbReference type="EMBL" id="KAB8075963.1"/>
    </source>
</evidence>
<keyword evidence="2" id="KW-0285">Flavoprotein</keyword>
<keyword evidence="7" id="KW-1185">Reference proteome</keyword>
<protein>
    <submittedName>
        <fullName evidence="6">FAD binding domain-containing protein</fullName>
    </submittedName>
</protein>
<comment type="cofactor">
    <cofactor evidence="1">
        <name>FAD</name>
        <dbReference type="ChEBI" id="CHEBI:57692"/>
    </cofactor>
</comment>
<keyword evidence="3" id="KW-0274">FAD</keyword>
<dbReference type="Proteomes" id="UP000326565">
    <property type="component" value="Unassembled WGS sequence"/>
</dbReference>